<organism evidence="2 3">
    <name type="scientific">Ectobacillus antri</name>
    <dbReference type="NCBI Taxonomy" id="2486280"/>
    <lineage>
        <taxon>Bacteria</taxon>
        <taxon>Bacillati</taxon>
        <taxon>Bacillota</taxon>
        <taxon>Bacilli</taxon>
        <taxon>Bacillales</taxon>
        <taxon>Bacillaceae</taxon>
        <taxon>Ectobacillus</taxon>
    </lineage>
</organism>
<dbReference type="EMBL" id="JARULN010000006">
    <property type="protein sequence ID" value="MDG5754182.1"/>
    <property type="molecule type" value="Genomic_DNA"/>
</dbReference>
<name>A0ABT6H6C5_9BACI</name>
<sequence>MEKLQNMKEMKRLVGSEVQINFAGPEKSKGTLRAIKRDYCALESKEGIYYYAMHHIKSMSMFNEVDNAEEHENKEDKNEESKDEEKSTCSDRLFRGLSFVTLLDSMKGHLIQINRKLKGTLQGRSGNTLILESKGETIFVPLFHIQSVKIDNKNKQEQGENKEQDDQTKQDKNGNKEQDDKITKSKNEDTKKSYKNEKEDRRYDYKYKRSRGRRY</sequence>
<evidence type="ECO:0000313" key="3">
    <source>
        <dbReference type="Proteomes" id="UP001218246"/>
    </source>
</evidence>
<dbReference type="Proteomes" id="UP001218246">
    <property type="component" value="Unassembled WGS sequence"/>
</dbReference>
<proteinExistence type="predicted"/>
<feature type="region of interest" description="Disordered" evidence="1">
    <location>
        <begin position="68"/>
        <end position="88"/>
    </location>
</feature>
<evidence type="ECO:0000313" key="2">
    <source>
        <dbReference type="EMBL" id="MDG5754182.1"/>
    </source>
</evidence>
<reference evidence="2 3" key="1">
    <citation type="submission" date="2023-04" db="EMBL/GenBank/DDBJ databases">
        <title>Ectobacillus antri isolated from activated sludge.</title>
        <authorList>
            <person name="Yan P."/>
            <person name="Liu X."/>
        </authorList>
    </citation>
    <scope>NUCLEOTIDE SEQUENCE [LARGE SCALE GENOMIC DNA]</scope>
    <source>
        <strain evidence="2 3">C18H</strain>
    </source>
</reference>
<dbReference type="RefSeq" id="WP_124564808.1">
    <property type="nucleotide sequence ID" value="NZ_JARRRY010000005.1"/>
</dbReference>
<evidence type="ECO:0008006" key="4">
    <source>
        <dbReference type="Google" id="ProtNLM"/>
    </source>
</evidence>
<accession>A0ABT6H6C5</accession>
<feature type="compositionally biased region" description="Basic and acidic residues" evidence="1">
    <location>
        <begin position="151"/>
        <end position="207"/>
    </location>
</feature>
<feature type="region of interest" description="Disordered" evidence="1">
    <location>
        <begin position="151"/>
        <end position="215"/>
    </location>
</feature>
<keyword evidence="3" id="KW-1185">Reference proteome</keyword>
<evidence type="ECO:0000256" key="1">
    <source>
        <dbReference type="SAM" id="MobiDB-lite"/>
    </source>
</evidence>
<protein>
    <recommendedName>
        <fullName evidence="4">DUF2642 domain-containing protein</fullName>
    </recommendedName>
</protein>
<comment type="caution">
    <text evidence="2">The sequence shown here is derived from an EMBL/GenBank/DDBJ whole genome shotgun (WGS) entry which is preliminary data.</text>
</comment>
<gene>
    <name evidence="2" type="ORF">P6P90_09385</name>
</gene>